<feature type="chain" id="PRO_5009649427" description="OmpA-like domain-containing protein" evidence="1">
    <location>
        <begin position="23"/>
        <end position="173"/>
    </location>
</feature>
<reference evidence="3 4" key="1">
    <citation type="submission" date="2016-03" db="EMBL/GenBank/DDBJ databases">
        <title>Comparative genomics of Rickettsiella.</title>
        <authorList>
            <person name="Chandler C."/>
            <person name="Wang Y."/>
        </authorList>
    </citation>
    <scope>NUCLEOTIDE SEQUENCE [LARGE SCALE GENOMIC DNA]</scope>
    <source>
        <strain evidence="3 4">RCFS May 2013</strain>
    </source>
</reference>
<evidence type="ECO:0000259" key="2">
    <source>
        <dbReference type="Pfam" id="PF00691"/>
    </source>
</evidence>
<comment type="caution">
    <text evidence="3">The sequence shown here is derived from an EMBL/GenBank/DDBJ whole genome shotgun (WGS) entry which is preliminary data.</text>
</comment>
<name>A0A1J8PJ11_9COXI</name>
<keyword evidence="4" id="KW-1185">Reference proteome</keyword>
<keyword evidence="1" id="KW-0732">Signal</keyword>
<dbReference type="Proteomes" id="UP000183924">
    <property type="component" value="Unassembled WGS sequence"/>
</dbReference>
<dbReference type="Pfam" id="PF00691">
    <property type="entry name" value="OmpA"/>
    <property type="match status" value="1"/>
</dbReference>
<protein>
    <recommendedName>
        <fullName evidence="2">OmpA-like domain-containing protein</fullName>
    </recommendedName>
</protein>
<dbReference type="OrthoDB" id="5652883at2"/>
<dbReference type="PROSITE" id="PS51257">
    <property type="entry name" value="PROKAR_LIPOPROTEIN"/>
    <property type="match status" value="1"/>
</dbReference>
<dbReference type="Gene3D" id="3.30.1330.60">
    <property type="entry name" value="OmpA-like domain"/>
    <property type="match status" value="1"/>
</dbReference>
<dbReference type="SUPFAM" id="SSF103088">
    <property type="entry name" value="OmpA-like"/>
    <property type="match status" value="1"/>
</dbReference>
<dbReference type="InterPro" id="IPR006665">
    <property type="entry name" value="OmpA-like"/>
</dbReference>
<evidence type="ECO:0000313" key="4">
    <source>
        <dbReference type="Proteomes" id="UP000183924"/>
    </source>
</evidence>
<evidence type="ECO:0000313" key="3">
    <source>
        <dbReference type="EMBL" id="OIZ95109.1"/>
    </source>
</evidence>
<dbReference type="RefSeq" id="WP_071662371.1">
    <property type="nucleotide sequence ID" value="NZ_LUKY01000032.1"/>
</dbReference>
<dbReference type="EMBL" id="LUKY01000032">
    <property type="protein sequence ID" value="OIZ95109.1"/>
    <property type="molecule type" value="Genomic_DNA"/>
</dbReference>
<evidence type="ECO:0000256" key="1">
    <source>
        <dbReference type="SAM" id="SignalP"/>
    </source>
</evidence>
<organism evidence="3 4">
    <name type="scientific">Candidatus Rickettsiella isopodorum</name>
    <dbReference type="NCBI Taxonomy" id="1225476"/>
    <lineage>
        <taxon>Bacteria</taxon>
        <taxon>Pseudomonadati</taxon>
        <taxon>Pseudomonadota</taxon>
        <taxon>Gammaproteobacteria</taxon>
        <taxon>Legionellales</taxon>
        <taxon>Coxiellaceae</taxon>
        <taxon>Rickettsiella</taxon>
    </lineage>
</organism>
<sequence>MKNRIFLLFIFLLLSACTSTPKKSLSPAAQQANLLNAISKEGVRRLEVGDELRLTLPNSRFFIKNTSKLKVSAYPTLNRLVTLLNQRKNLGIDVLTFNPTGDLQYETSDLARQQAITIQNYLLEQGLNVRIIVARAWDRGDQSDERGVRFDGDQPKILSTEIRTRHLRPEDSE</sequence>
<dbReference type="InterPro" id="IPR036737">
    <property type="entry name" value="OmpA-like_sf"/>
</dbReference>
<proteinExistence type="predicted"/>
<accession>A0A1J8PJ11</accession>
<feature type="domain" description="OmpA-like" evidence="2">
    <location>
        <begin position="61"/>
        <end position="137"/>
    </location>
</feature>
<gene>
    <name evidence="3" type="ORF">A1D18_03155</name>
</gene>
<dbReference type="AlphaFoldDB" id="A0A1J8PJ11"/>
<feature type="signal peptide" evidence="1">
    <location>
        <begin position="1"/>
        <end position="22"/>
    </location>
</feature>
<dbReference type="STRING" id="1225476.A1D18_03155"/>